<sequence>MTNDLVWAAQIINDRIVRGVTATLKWPRSTLATSPRAGGHCGSRSREQFQEKMLRHGLPAPVIAELMDGLAARVGKMDPVLPTVERVTGRAAFTYAEWVAHRAADFGSTPA</sequence>
<dbReference type="EMBL" id="SMKP01000064">
    <property type="protein sequence ID" value="TDD18917.1"/>
    <property type="molecule type" value="Genomic_DNA"/>
</dbReference>
<name>A0A4R4WMQ5_9ACTN</name>
<organism evidence="1 2">
    <name type="scientific">Nonomuraea diastatica</name>
    <dbReference type="NCBI Taxonomy" id="1848329"/>
    <lineage>
        <taxon>Bacteria</taxon>
        <taxon>Bacillati</taxon>
        <taxon>Actinomycetota</taxon>
        <taxon>Actinomycetes</taxon>
        <taxon>Streptosporangiales</taxon>
        <taxon>Streptosporangiaceae</taxon>
        <taxon>Nonomuraea</taxon>
    </lineage>
</organism>
<protein>
    <submittedName>
        <fullName evidence="1">Uncharacterized protein</fullName>
    </submittedName>
</protein>
<reference evidence="1 2" key="1">
    <citation type="submission" date="2019-03" db="EMBL/GenBank/DDBJ databases">
        <title>Draft genome sequences of novel Actinobacteria.</title>
        <authorList>
            <person name="Sahin N."/>
            <person name="Ay H."/>
            <person name="Saygin H."/>
        </authorList>
    </citation>
    <scope>NUCLEOTIDE SEQUENCE [LARGE SCALE GENOMIC DNA]</scope>
    <source>
        <strain evidence="1 2">KC712</strain>
    </source>
</reference>
<accession>A0A4R4WMQ5</accession>
<keyword evidence="2" id="KW-1185">Reference proteome</keyword>
<evidence type="ECO:0000313" key="2">
    <source>
        <dbReference type="Proteomes" id="UP000294543"/>
    </source>
</evidence>
<dbReference type="AlphaFoldDB" id="A0A4R4WMQ5"/>
<dbReference type="Proteomes" id="UP000294543">
    <property type="component" value="Unassembled WGS sequence"/>
</dbReference>
<comment type="caution">
    <text evidence="1">The sequence shown here is derived from an EMBL/GenBank/DDBJ whole genome shotgun (WGS) entry which is preliminary data.</text>
</comment>
<gene>
    <name evidence="1" type="ORF">E1294_22590</name>
</gene>
<proteinExistence type="predicted"/>
<dbReference type="RefSeq" id="WP_132511206.1">
    <property type="nucleotide sequence ID" value="NZ_SMKP01000064.1"/>
</dbReference>
<evidence type="ECO:0000313" key="1">
    <source>
        <dbReference type="EMBL" id="TDD18917.1"/>
    </source>
</evidence>